<dbReference type="STRING" id="886738.Nlim_1727"/>
<evidence type="ECO:0000313" key="2">
    <source>
        <dbReference type="EMBL" id="EGG41435.1"/>
    </source>
</evidence>
<dbReference type="EMBL" id="AEGP01000063">
    <property type="protein sequence ID" value="EGG41435.1"/>
    <property type="molecule type" value="Genomic_DNA"/>
</dbReference>
<keyword evidence="1" id="KW-0472">Membrane</keyword>
<gene>
    <name evidence="2" type="ORF">Nlim_1727</name>
</gene>
<dbReference type="AlphaFoldDB" id="F3KMH7"/>
<keyword evidence="1" id="KW-1133">Transmembrane helix</keyword>
<sequence>MIASSFVPRHTYRKFFLIFFPSSQYLILATLVFILSTWLNTMYKYPRVYYNHVDNTTNPRQERGN</sequence>
<dbReference type="HOGENOM" id="CLU_2839216_0_0_2"/>
<evidence type="ECO:0000256" key="1">
    <source>
        <dbReference type="SAM" id="Phobius"/>
    </source>
</evidence>
<keyword evidence="1" id="KW-0812">Transmembrane</keyword>
<organism evidence="2">
    <name type="scientific">Candidatus Nitrosarchaeum limnium SFB1</name>
    <dbReference type="NCBI Taxonomy" id="886738"/>
    <lineage>
        <taxon>Archaea</taxon>
        <taxon>Nitrososphaerota</taxon>
        <taxon>Nitrososphaeria</taxon>
        <taxon>Nitrosopumilales</taxon>
        <taxon>Nitrosopumilaceae</taxon>
        <taxon>Nitrosarchaeum</taxon>
    </lineage>
</organism>
<reference evidence="2" key="1">
    <citation type="journal article" date="2011" name="PLoS ONE">
        <title>Genome of a low-salinity ammonia-oxidizing archaeon determined by single-cell and metagenomic analysis.</title>
        <authorList>
            <person name="Blainey P.C."/>
            <person name="Mosier A.C."/>
            <person name="Potanina A."/>
            <person name="Francis C.A."/>
            <person name="Quake S.R."/>
        </authorList>
    </citation>
    <scope>NUCLEOTIDE SEQUENCE [LARGE SCALE GENOMIC DNA]</scope>
    <source>
        <strain evidence="2">SFB1</strain>
    </source>
</reference>
<feature type="transmembrane region" description="Helical" evidence="1">
    <location>
        <begin position="15"/>
        <end position="39"/>
    </location>
</feature>
<dbReference type="Proteomes" id="UP000004348">
    <property type="component" value="Chromosome"/>
</dbReference>
<protein>
    <submittedName>
        <fullName evidence="2">Uncharacterized protein</fullName>
    </submittedName>
</protein>
<name>F3KMH7_9ARCH</name>
<comment type="caution">
    <text evidence="2">The sequence shown here is derived from an EMBL/GenBank/DDBJ whole genome shotgun (WGS) entry which is preliminary data.</text>
</comment>
<accession>F3KMH7</accession>
<proteinExistence type="predicted"/>